<keyword evidence="6 8" id="KW-0012">Acyltransferase</keyword>
<evidence type="ECO:0000313" key="9">
    <source>
        <dbReference type="Proteomes" id="UP000623301"/>
    </source>
</evidence>
<dbReference type="PANTHER" id="PTHR30606:SF10">
    <property type="entry name" value="PHOSPHATIDYLINOSITOL MANNOSIDE ACYLTRANSFERASE"/>
    <property type="match status" value="1"/>
</dbReference>
<evidence type="ECO:0000313" key="8">
    <source>
        <dbReference type="EMBL" id="MBJ2172966.1"/>
    </source>
</evidence>
<sequence>MQLLSYILVYPFIWLLSILPFRVLHFISDGFYYLLYYIIGYRKKVVFDNLQLVFPEKSDEEITRIAKKSYRHFVDVFVEIIKLFTISKKQLAKRYKIGNIDALKDLEKRNKSSLLMGGHYANWEWIFLLNTQVSFNGYAVYKKINNKYFDKKIIETRGRFNTNLVNTKNIFSVMNQNTEENRLSLYGFLGDQSPQATKAHYWSHFLGVDNLPIHTGAEHLAKKYDLPVVFFKTKRVKRGYYEVNFELITDEPQSFKDYDITDIYLRKVEEEIKEAPEYYFWTHKRFKHRGKNLLKKN</sequence>
<keyword evidence="2" id="KW-1003">Cell membrane</keyword>
<organism evidence="8 9">
    <name type="scientific">Aureibaculum flavum</name>
    <dbReference type="NCBI Taxonomy" id="2795986"/>
    <lineage>
        <taxon>Bacteria</taxon>
        <taxon>Pseudomonadati</taxon>
        <taxon>Bacteroidota</taxon>
        <taxon>Flavobacteriia</taxon>
        <taxon>Flavobacteriales</taxon>
        <taxon>Flavobacteriaceae</taxon>
        <taxon>Aureibaculum</taxon>
    </lineage>
</organism>
<dbReference type="EMBL" id="JAEHFJ010000001">
    <property type="protein sequence ID" value="MBJ2172966.1"/>
    <property type="molecule type" value="Genomic_DNA"/>
</dbReference>
<keyword evidence="7" id="KW-1133">Transmembrane helix</keyword>
<evidence type="ECO:0000256" key="4">
    <source>
        <dbReference type="ARBA" id="ARBA00022679"/>
    </source>
</evidence>
<reference evidence="8 9" key="1">
    <citation type="submission" date="2020-12" db="EMBL/GenBank/DDBJ databases">
        <title>Aureibaculum luteum sp. nov. and Aureibaculum flavum sp. nov., novel members of the family Flavobacteriaceae isolated from Antarctic intertidal sediments.</title>
        <authorList>
            <person name="He X."/>
            <person name="Zhang X."/>
        </authorList>
    </citation>
    <scope>NUCLEOTIDE SEQUENCE [LARGE SCALE GENOMIC DNA]</scope>
    <source>
        <strain evidence="8 9">A20</strain>
    </source>
</reference>
<feature type="transmembrane region" description="Helical" evidence="7">
    <location>
        <begin position="12"/>
        <end position="35"/>
    </location>
</feature>
<evidence type="ECO:0000256" key="2">
    <source>
        <dbReference type="ARBA" id="ARBA00022475"/>
    </source>
</evidence>
<dbReference type="CDD" id="cd07984">
    <property type="entry name" value="LPLAT_LABLAT-like"/>
    <property type="match status" value="1"/>
</dbReference>
<dbReference type="InterPro" id="IPR004960">
    <property type="entry name" value="LipA_acyltrans"/>
</dbReference>
<keyword evidence="4" id="KW-0808">Transferase</keyword>
<evidence type="ECO:0000256" key="5">
    <source>
        <dbReference type="ARBA" id="ARBA00023136"/>
    </source>
</evidence>
<evidence type="ECO:0000256" key="1">
    <source>
        <dbReference type="ARBA" id="ARBA00004533"/>
    </source>
</evidence>
<dbReference type="Proteomes" id="UP000623301">
    <property type="component" value="Unassembled WGS sequence"/>
</dbReference>
<dbReference type="Pfam" id="PF03279">
    <property type="entry name" value="Lip_A_acyltrans"/>
    <property type="match status" value="1"/>
</dbReference>
<protein>
    <submittedName>
        <fullName evidence="8">Lipid A biosynthesis acyltransferase</fullName>
    </submittedName>
</protein>
<comment type="caution">
    <text evidence="8">The sequence shown here is derived from an EMBL/GenBank/DDBJ whole genome shotgun (WGS) entry which is preliminary data.</text>
</comment>
<evidence type="ECO:0000256" key="3">
    <source>
        <dbReference type="ARBA" id="ARBA00022519"/>
    </source>
</evidence>
<dbReference type="PIRSF" id="PIRSF026649">
    <property type="entry name" value="MsbB"/>
    <property type="match status" value="1"/>
</dbReference>
<gene>
    <name evidence="8" type="ORF">JBL43_01870</name>
</gene>
<accession>A0ABS0WLY4</accession>
<evidence type="ECO:0000256" key="7">
    <source>
        <dbReference type="SAM" id="Phobius"/>
    </source>
</evidence>
<proteinExistence type="predicted"/>
<dbReference type="GO" id="GO:0016746">
    <property type="term" value="F:acyltransferase activity"/>
    <property type="evidence" value="ECO:0007669"/>
    <property type="project" value="UniProtKB-KW"/>
</dbReference>
<keyword evidence="5 7" id="KW-0472">Membrane</keyword>
<dbReference type="RefSeq" id="WP_198839780.1">
    <property type="nucleotide sequence ID" value="NZ_JAEHFJ010000001.1"/>
</dbReference>
<name>A0ABS0WLY4_9FLAO</name>
<evidence type="ECO:0000256" key="6">
    <source>
        <dbReference type="ARBA" id="ARBA00023315"/>
    </source>
</evidence>
<dbReference type="PANTHER" id="PTHR30606">
    <property type="entry name" value="LIPID A BIOSYNTHESIS LAUROYL ACYLTRANSFERASE"/>
    <property type="match status" value="1"/>
</dbReference>
<keyword evidence="3" id="KW-0997">Cell inner membrane</keyword>
<comment type="subcellular location">
    <subcellularLocation>
        <location evidence="1">Cell inner membrane</location>
    </subcellularLocation>
</comment>
<keyword evidence="7" id="KW-0812">Transmembrane</keyword>
<keyword evidence="9" id="KW-1185">Reference proteome</keyword>